<feature type="transmembrane region" description="Helical" evidence="5">
    <location>
        <begin position="192"/>
        <end position="211"/>
    </location>
</feature>
<name>V6ITW2_9BACL</name>
<dbReference type="Proteomes" id="UP000018296">
    <property type="component" value="Unassembled WGS sequence"/>
</dbReference>
<evidence type="ECO:0000256" key="3">
    <source>
        <dbReference type="ARBA" id="ARBA00022989"/>
    </source>
</evidence>
<dbReference type="InterPro" id="IPR004841">
    <property type="entry name" value="AA-permease/SLC12A_dom"/>
</dbReference>
<comment type="subcellular location">
    <subcellularLocation>
        <location evidence="1">Membrane</location>
        <topology evidence="1">Multi-pass membrane protein</topology>
    </subcellularLocation>
</comment>
<dbReference type="PATRIC" id="fig|1395513.3.peg.3671"/>
<dbReference type="EMBL" id="AWTC01000029">
    <property type="protein sequence ID" value="EST10255.1"/>
    <property type="molecule type" value="Genomic_DNA"/>
</dbReference>
<proteinExistence type="predicted"/>
<accession>V6ITW2</accession>
<feature type="transmembrane region" description="Helical" evidence="5">
    <location>
        <begin position="152"/>
        <end position="172"/>
    </location>
</feature>
<dbReference type="eggNOG" id="COG0531">
    <property type="taxonomic scope" value="Bacteria"/>
</dbReference>
<dbReference type="Gene3D" id="1.20.1740.10">
    <property type="entry name" value="Amino acid/polyamine transporter I"/>
    <property type="match status" value="1"/>
</dbReference>
<dbReference type="InterPro" id="IPR050367">
    <property type="entry name" value="APC_superfamily"/>
</dbReference>
<feature type="transmembrane region" description="Helical" evidence="5">
    <location>
        <begin position="16"/>
        <end position="37"/>
    </location>
</feature>
<keyword evidence="2 5" id="KW-0812">Transmembrane</keyword>
<keyword evidence="3 5" id="KW-1133">Transmembrane helix</keyword>
<evidence type="ECO:0000313" key="7">
    <source>
        <dbReference type="EMBL" id="EST10255.1"/>
    </source>
</evidence>
<feature type="transmembrane region" description="Helical" evidence="5">
    <location>
        <begin position="232"/>
        <end position="253"/>
    </location>
</feature>
<keyword evidence="4 5" id="KW-0472">Membrane</keyword>
<keyword evidence="8" id="KW-1185">Reference proteome</keyword>
<feature type="transmembrane region" description="Helical" evidence="5">
    <location>
        <begin position="332"/>
        <end position="351"/>
    </location>
</feature>
<feature type="transmembrane region" description="Helical" evidence="5">
    <location>
        <begin position="120"/>
        <end position="140"/>
    </location>
</feature>
<dbReference type="PIRSF" id="PIRSF006060">
    <property type="entry name" value="AA_transporter"/>
    <property type="match status" value="1"/>
</dbReference>
<feature type="transmembrane region" description="Helical" evidence="5">
    <location>
        <begin position="357"/>
        <end position="378"/>
    </location>
</feature>
<feature type="domain" description="Amino acid permease/ SLC12A" evidence="6">
    <location>
        <begin position="40"/>
        <end position="408"/>
    </location>
</feature>
<dbReference type="GO" id="GO:0055085">
    <property type="term" value="P:transmembrane transport"/>
    <property type="evidence" value="ECO:0007669"/>
    <property type="project" value="InterPro"/>
</dbReference>
<feature type="transmembrane region" description="Helical" evidence="5">
    <location>
        <begin position="390"/>
        <end position="407"/>
    </location>
</feature>
<dbReference type="Pfam" id="PF00324">
    <property type="entry name" value="AA_permease"/>
    <property type="match status" value="1"/>
</dbReference>
<evidence type="ECO:0000259" key="6">
    <source>
        <dbReference type="Pfam" id="PF00324"/>
    </source>
</evidence>
<dbReference type="RefSeq" id="WP_023511800.1">
    <property type="nucleotide sequence ID" value="NZ_AWTC01000029.1"/>
</dbReference>
<dbReference type="PANTHER" id="PTHR42770:SF16">
    <property type="entry name" value="AMINO ACID PERMEASE"/>
    <property type="match status" value="1"/>
</dbReference>
<sequence>MNTDNQFKRVLSLKQLTIYGMVMMAPLAPFQVYGLVAKTSFNMVALVYLIGAVLMFFTAMSYAQMSKAFPYAGSVYNYVQKGLNPHIGFVSGWILLSDYILAPALVCVFAGMWMSSLVPAIPPLVWAFIFIIINTFINIIGIEMNAKVNQWLFWLQIASLIAFVLLAVKFVFIDGHGAGGFSLTPLIQPEHVDFRFAASAVSIIVLGFIGFDGISTLAEEAKDPEKNVGKATVLSLVITAILFLLQSYMAGLVHPNAQNLDEGMALFDIVREVGGYGLYVALIIINVLAVGIAVTLNVQSAVSRIIFAMGRDNFLPGSAFLGRLHPKFKTPVYATLLSALVSALVAAFVPLNSIVMLVNFGAITSFTILNFTVFIYFYIKQKQRDLKSTIFYLLFPLIGCCVCLYVWTGFEKVTYIVGFSWLLIGVLIGFVKSKGYRIAGPTLEDI</sequence>
<dbReference type="AlphaFoldDB" id="V6ITW2"/>
<dbReference type="STRING" id="1395513.P343_18195"/>
<evidence type="ECO:0000256" key="4">
    <source>
        <dbReference type="ARBA" id="ARBA00023136"/>
    </source>
</evidence>
<evidence type="ECO:0000256" key="5">
    <source>
        <dbReference type="SAM" id="Phobius"/>
    </source>
</evidence>
<feature type="transmembrane region" description="Helical" evidence="5">
    <location>
        <begin position="413"/>
        <end position="431"/>
    </location>
</feature>
<gene>
    <name evidence="7" type="ORF">P343_18195</name>
</gene>
<evidence type="ECO:0000256" key="2">
    <source>
        <dbReference type="ARBA" id="ARBA00022692"/>
    </source>
</evidence>
<evidence type="ECO:0000313" key="8">
    <source>
        <dbReference type="Proteomes" id="UP000018296"/>
    </source>
</evidence>
<dbReference type="PANTHER" id="PTHR42770">
    <property type="entry name" value="AMINO ACID TRANSPORTER-RELATED"/>
    <property type="match status" value="1"/>
</dbReference>
<feature type="transmembrane region" description="Helical" evidence="5">
    <location>
        <begin position="273"/>
        <end position="296"/>
    </location>
</feature>
<reference evidence="7 8" key="1">
    <citation type="journal article" date="2013" name="Genome Announc.">
        <title>Genome Sequence of Sporolactobacillus laevolacticus DSM442, an Efficient Polymer-Grade D-Lactate Producer from Agricultural Waste Cottonseed as a Nitrogen Source.</title>
        <authorList>
            <person name="Wang H."/>
            <person name="Wang L."/>
            <person name="Ju J."/>
            <person name="Yu B."/>
            <person name="Ma Y."/>
        </authorList>
    </citation>
    <scope>NUCLEOTIDE SEQUENCE [LARGE SCALE GENOMIC DNA]</scope>
    <source>
        <strain evidence="7 8">DSM 442</strain>
    </source>
</reference>
<dbReference type="GO" id="GO:0016020">
    <property type="term" value="C:membrane"/>
    <property type="evidence" value="ECO:0007669"/>
    <property type="project" value="UniProtKB-SubCell"/>
</dbReference>
<protein>
    <submittedName>
        <fullName evidence="7">Porin</fullName>
    </submittedName>
</protein>
<evidence type="ECO:0000256" key="1">
    <source>
        <dbReference type="ARBA" id="ARBA00004141"/>
    </source>
</evidence>
<organism evidence="7 8">
    <name type="scientific">Sporolactobacillus laevolacticus DSM 442</name>
    <dbReference type="NCBI Taxonomy" id="1395513"/>
    <lineage>
        <taxon>Bacteria</taxon>
        <taxon>Bacillati</taxon>
        <taxon>Bacillota</taxon>
        <taxon>Bacilli</taxon>
        <taxon>Bacillales</taxon>
        <taxon>Sporolactobacillaceae</taxon>
        <taxon>Sporolactobacillus</taxon>
    </lineage>
</organism>
<comment type="caution">
    <text evidence="7">The sequence shown here is derived from an EMBL/GenBank/DDBJ whole genome shotgun (WGS) entry which is preliminary data.</text>
</comment>
<feature type="transmembrane region" description="Helical" evidence="5">
    <location>
        <begin position="43"/>
        <end position="65"/>
    </location>
</feature>